<comment type="caution">
    <text evidence="2">The sequence shown here is derived from an EMBL/GenBank/DDBJ whole genome shotgun (WGS) entry which is preliminary data.</text>
</comment>
<sequence>MSTLAARWVPAAAAPEHLVPARSGSEEELRRPGCSTPPATR</sequence>
<evidence type="ECO:0000256" key="1">
    <source>
        <dbReference type="SAM" id="MobiDB-lite"/>
    </source>
</evidence>
<reference evidence="2 3" key="1">
    <citation type="submission" date="2020-03" db="EMBL/GenBank/DDBJ databases">
        <title>Sequencing the genomes of 1000 actinobacteria strains.</title>
        <authorList>
            <person name="Klenk H.-P."/>
        </authorList>
    </citation>
    <scope>NUCLEOTIDE SEQUENCE [LARGE SCALE GENOMIC DNA]</scope>
    <source>
        <strain evidence="2 3">DSM 45668</strain>
    </source>
</reference>
<dbReference type="Proteomes" id="UP000754495">
    <property type="component" value="Unassembled WGS sequence"/>
</dbReference>
<organism evidence="2 3">
    <name type="scientific">Amycolatopsis viridis</name>
    <dbReference type="NCBI Taxonomy" id="185678"/>
    <lineage>
        <taxon>Bacteria</taxon>
        <taxon>Bacillati</taxon>
        <taxon>Actinomycetota</taxon>
        <taxon>Actinomycetes</taxon>
        <taxon>Pseudonocardiales</taxon>
        <taxon>Pseudonocardiaceae</taxon>
        <taxon>Amycolatopsis</taxon>
    </lineage>
</organism>
<evidence type="ECO:0000313" key="3">
    <source>
        <dbReference type="Proteomes" id="UP000754495"/>
    </source>
</evidence>
<feature type="compositionally biased region" description="Low complexity" evidence="1">
    <location>
        <begin position="1"/>
        <end position="14"/>
    </location>
</feature>
<accession>A0ABX0T448</accession>
<feature type="region of interest" description="Disordered" evidence="1">
    <location>
        <begin position="1"/>
        <end position="41"/>
    </location>
</feature>
<protein>
    <submittedName>
        <fullName evidence="2">Uncharacterized protein</fullName>
    </submittedName>
</protein>
<keyword evidence="3" id="KW-1185">Reference proteome</keyword>
<name>A0ABX0T448_9PSEU</name>
<proteinExistence type="predicted"/>
<dbReference type="RefSeq" id="WP_279589483.1">
    <property type="nucleotide sequence ID" value="NZ_JAANOU010000001.1"/>
</dbReference>
<gene>
    <name evidence="2" type="ORF">FHX46_004870</name>
</gene>
<evidence type="ECO:0000313" key="2">
    <source>
        <dbReference type="EMBL" id="NIH82340.1"/>
    </source>
</evidence>
<dbReference type="EMBL" id="JAANOU010000001">
    <property type="protein sequence ID" value="NIH82340.1"/>
    <property type="molecule type" value="Genomic_DNA"/>
</dbReference>